<keyword evidence="2" id="KW-0238">DNA-binding</keyword>
<dbReference type="PROSITE" id="PS00622">
    <property type="entry name" value="HTH_LUXR_1"/>
    <property type="match status" value="1"/>
</dbReference>
<evidence type="ECO:0000256" key="1">
    <source>
        <dbReference type="ARBA" id="ARBA00023015"/>
    </source>
</evidence>
<protein>
    <submittedName>
        <fullName evidence="5">LuxR C-terminal-related transcriptional regulator</fullName>
    </submittedName>
</protein>
<dbReference type="RefSeq" id="WP_306390770.1">
    <property type="nucleotide sequence ID" value="NZ_JAVCAP010000040.1"/>
</dbReference>
<proteinExistence type="predicted"/>
<dbReference type="InterPro" id="IPR016032">
    <property type="entry name" value="Sig_transdc_resp-reg_C-effctor"/>
</dbReference>
<dbReference type="InterPro" id="IPR036388">
    <property type="entry name" value="WH-like_DNA-bd_sf"/>
</dbReference>
<comment type="caution">
    <text evidence="5">The sequence shown here is derived from an EMBL/GenBank/DDBJ whole genome shotgun (WGS) entry which is preliminary data.</text>
</comment>
<dbReference type="InterPro" id="IPR000792">
    <property type="entry name" value="Tscrpt_reg_LuxR_C"/>
</dbReference>
<name>A0ABT9JWS1_9PROT</name>
<evidence type="ECO:0000313" key="5">
    <source>
        <dbReference type="EMBL" id="MDP8568971.1"/>
    </source>
</evidence>
<dbReference type="PROSITE" id="PS50043">
    <property type="entry name" value="HTH_LUXR_2"/>
    <property type="match status" value="1"/>
</dbReference>
<evidence type="ECO:0000256" key="3">
    <source>
        <dbReference type="ARBA" id="ARBA00023163"/>
    </source>
</evidence>
<organism evidence="5 6">
    <name type="scientific">Methylophilus aquaticus</name>
    <dbReference type="NCBI Taxonomy" id="1971610"/>
    <lineage>
        <taxon>Bacteria</taxon>
        <taxon>Pseudomonadati</taxon>
        <taxon>Pseudomonadota</taxon>
        <taxon>Betaproteobacteria</taxon>
        <taxon>Nitrosomonadales</taxon>
        <taxon>Methylophilaceae</taxon>
        <taxon>Methylophilus</taxon>
    </lineage>
</organism>
<reference evidence="6" key="1">
    <citation type="journal article" date="2019" name="Int. J. Syst. Evol. Microbiol.">
        <title>The Global Catalogue of Microorganisms (GCM) 10K type strain sequencing project: providing services to taxonomists for standard genome sequencing and annotation.</title>
        <authorList>
            <consortium name="The Broad Institute Genomics Platform"/>
            <consortium name="The Broad Institute Genome Sequencing Center for Infectious Disease"/>
            <person name="Wu L."/>
            <person name="Ma J."/>
        </authorList>
    </citation>
    <scope>NUCLEOTIDE SEQUENCE [LARGE SCALE GENOMIC DNA]</scope>
    <source>
        <strain evidence="6">VKM B-3159</strain>
    </source>
</reference>
<dbReference type="PANTHER" id="PTHR44688">
    <property type="entry name" value="DNA-BINDING TRANSCRIPTIONAL ACTIVATOR DEVR_DOSR"/>
    <property type="match status" value="1"/>
</dbReference>
<dbReference type="Proteomes" id="UP001225906">
    <property type="component" value="Unassembled WGS sequence"/>
</dbReference>
<feature type="domain" description="HTH luxR-type" evidence="4">
    <location>
        <begin position="237"/>
        <end position="302"/>
    </location>
</feature>
<dbReference type="Gene3D" id="1.10.10.10">
    <property type="entry name" value="Winged helix-like DNA-binding domain superfamily/Winged helix DNA-binding domain"/>
    <property type="match status" value="1"/>
</dbReference>
<evidence type="ECO:0000313" key="6">
    <source>
        <dbReference type="Proteomes" id="UP001225906"/>
    </source>
</evidence>
<dbReference type="EMBL" id="JAVCAP010000040">
    <property type="protein sequence ID" value="MDP8568971.1"/>
    <property type="molecule type" value="Genomic_DNA"/>
</dbReference>
<keyword evidence="3" id="KW-0804">Transcription</keyword>
<evidence type="ECO:0000256" key="2">
    <source>
        <dbReference type="ARBA" id="ARBA00023125"/>
    </source>
</evidence>
<gene>
    <name evidence="5" type="ORF">Q9291_14070</name>
</gene>
<dbReference type="Pfam" id="PF00196">
    <property type="entry name" value="GerE"/>
    <property type="match status" value="1"/>
</dbReference>
<keyword evidence="6" id="KW-1185">Reference proteome</keyword>
<dbReference type="SMART" id="SM00421">
    <property type="entry name" value="HTH_LUXR"/>
    <property type="match status" value="1"/>
</dbReference>
<evidence type="ECO:0000259" key="4">
    <source>
        <dbReference type="PROSITE" id="PS50043"/>
    </source>
</evidence>
<dbReference type="PANTHER" id="PTHR44688:SF16">
    <property type="entry name" value="DNA-BINDING TRANSCRIPTIONAL ACTIVATOR DEVR_DOSR"/>
    <property type="match status" value="1"/>
</dbReference>
<accession>A0ABT9JWS1</accession>
<keyword evidence="1" id="KW-0805">Transcription regulation</keyword>
<dbReference type="SUPFAM" id="SSF46894">
    <property type="entry name" value="C-terminal effector domain of the bipartite response regulators"/>
    <property type="match status" value="1"/>
</dbReference>
<sequence length="303" mass="34194">MLNASGAVAELIDSIYETIERPDQWHSVFDQISAYLQLNNFTPTSVFPQTWQNDLPLLEQLVHHPLLNTIASADGADIHQLSLHIRRALQLSHMLIQRSQQADTSVRLLDAIGAGILIVRIDGEIAYINPAARKILNSNTALSIKTNRLWSPNTFKYQRLKSLIASIIELAHVPSMMPEERHLAIHHQNDVVFLHLSLVAHETDRLPWMNQLLIEGPMVMLQIRDLKQGLSVNASQQLAAVYHLSKAELNIARLVAEGLQVNEISDLLQLSANTIRAQLKAIYKKTNTGRQSELMQLLLRFEQ</sequence>
<dbReference type="PRINTS" id="PR00038">
    <property type="entry name" value="HTHLUXR"/>
</dbReference>